<evidence type="ECO:0000256" key="9">
    <source>
        <dbReference type="SAM" id="Phobius"/>
    </source>
</evidence>
<feature type="domain" description="Peptidase M13 C-terminal" evidence="10">
    <location>
        <begin position="712"/>
        <end position="926"/>
    </location>
</feature>
<evidence type="ECO:0000256" key="7">
    <source>
        <dbReference type="ARBA" id="ARBA00023049"/>
    </source>
</evidence>
<dbReference type="CDD" id="cd08662">
    <property type="entry name" value="M13"/>
    <property type="match status" value="1"/>
</dbReference>
<feature type="compositionally biased region" description="Low complexity" evidence="8">
    <location>
        <begin position="105"/>
        <end position="114"/>
    </location>
</feature>
<dbReference type="GO" id="GO:0005886">
    <property type="term" value="C:plasma membrane"/>
    <property type="evidence" value="ECO:0007669"/>
    <property type="project" value="TreeGrafter"/>
</dbReference>
<dbReference type="STRING" id="870435.A0A0C3KUB4"/>
<comment type="similarity">
    <text evidence="2">Belongs to the peptidase M13 family.</text>
</comment>
<evidence type="ECO:0000256" key="3">
    <source>
        <dbReference type="ARBA" id="ARBA00022670"/>
    </source>
</evidence>
<dbReference type="AlphaFoldDB" id="A0A0C3KUB4"/>
<dbReference type="InterPro" id="IPR024079">
    <property type="entry name" value="MetalloPept_cat_dom_sf"/>
</dbReference>
<keyword evidence="5" id="KW-0378">Hydrolase</keyword>
<dbReference type="SUPFAM" id="SSF55486">
    <property type="entry name" value="Metalloproteases ('zincins'), catalytic domain"/>
    <property type="match status" value="1"/>
</dbReference>
<dbReference type="PRINTS" id="PR00786">
    <property type="entry name" value="NEPRILYSIN"/>
</dbReference>
<dbReference type="GO" id="GO:0016485">
    <property type="term" value="P:protein processing"/>
    <property type="evidence" value="ECO:0007669"/>
    <property type="project" value="TreeGrafter"/>
</dbReference>
<feature type="compositionally biased region" description="Basic and acidic residues" evidence="8">
    <location>
        <begin position="24"/>
        <end position="38"/>
    </location>
</feature>
<dbReference type="PANTHER" id="PTHR11733:SF167">
    <property type="entry name" value="FI17812P1-RELATED"/>
    <property type="match status" value="1"/>
</dbReference>
<evidence type="ECO:0000256" key="8">
    <source>
        <dbReference type="SAM" id="MobiDB-lite"/>
    </source>
</evidence>
<gene>
    <name evidence="12" type="ORF">M404DRAFT_12231</name>
</gene>
<evidence type="ECO:0008006" key="14">
    <source>
        <dbReference type="Google" id="ProtNLM"/>
    </source>
</evidence>
<evidence type="ECO:0000256" key="6">
    <source>
        <dbReference type="ARBA" id="ARBA00022833"/>
    </source>
</evidence>
<dbReference type="InterPro" id="IPR018497">
    <property type="entry name" value="Peptidase_M13_C"/>
</dbReference>
<feature type="compositionally biased region" description="Basic and acidic residues" evidence="8">
    <location>
        <begin position="428"/>
        <end position="439"/>
    </location>
</feature>
<dbReference type="Pfam" id="PF05649">
    <property type="entry name" value="Peptidase_M13_N"/>
    <property type="match status" value="1"/>
</dbReference>
<proteinExistence type="inferred from homology"/>
<dbReference type="PANTHER" id="PTHR11733">
    <property type="entry name" value="ZINC METALLOPROTEASE FAMILY M13 NEPRILYSIN-RELATED"/>
    <property type="match status" value="1"/>
</dbReference>
<protein>
    <recommendedName>
        <fullName evidence="14">Endothelin-converting enzyme 1</fullName>
    </recommendedName>
</protein>
<comment type="cofactor">
    <cofactor evidence="1">
        <name>Zn(2+)</name>
        <dbReference type="ChEBI" id="CHEBI:29105"/>
    </cofactor>
</comment>
<keyword evidence="9" id="KW-0472">Membrane</keyword>
<dbReference type="OrthoDB" id="6475849at2759"/>
<dbReference type="PROSITE" id="PS51885">
    <property type="entry name" value="NEPRILYSIN"/>
    <property type="match status" value="1"/>
</dbReference>
<dbReference type="InterPro" id="IPR042089">
    <property type="entry name" value="Peptidase_M13_dom_2"/>
</dbReference>
<keyword evidence="4" id="KW-0479">Metal-binding</keyword>
<feature type="compositionally biased region" description="Gly residues" evidence="8">
    <location>
        <begin position="95"/>
        <end position="104"/>
    </location>
</feature>
<reference evidence="13" key="2">
    <citation type="submission" date="2015-01" db="EMBL/GenBank/DDBJ databases">
        <title>Evolutionary Origins and Diversification of the Mycorrhizal Mutualists.</title>
        <authorList>
            <consortium name="DOE Joint Genome Institute"/>
            <consortium name="Mycorrhizal Genomics Consortium"/>
            <person name="Kohler A."/>
            <person name="Kuo A."/>
            <person name="Nagy L.G."/>
            <person name="Floudas D."/>
            <person name="Copeland A."/>
            <person name="Barry K.W."/>
            <person name="Cichocki N."/>
            <person name="Veneault-Fourrey C."/>
            <person name="LaButti K."/>
            <person name="Lindquist E.A."/>
            <person name="Lipzen A."/>
            <person name="Lundell T."/>
            <person name="Morin E."/>
            <person name="Murat C."/>
            <person name="Riley R."/>
            <person name="Ohm R."/>
            <person name="Sun H."/>
            <person name="Tunlid A."/>
            <person name="Henrissat B."/>
            <person name="Grigoriev I.V."/>
            <person name="Hibbett D.S."/>
            <person name="Martin F."/>
        </authorList>
    </citation>
    <scope>NUCLEOTIDE SEQUENCE [LARGE SCALE GENOMIC DNA]</scope>
    <source>
        <strain evidence="13">Marx 270</strain>
    </source>
</reference>
<evidence type="ECO:0000313" key="13">
    <source>
        <dbReference type="Proteomes" id="UP000054217"/>
    </source>
</evidence>
<dbReference type="EMBL" id="KN831946">
    <property type="protein sequence ID" value="KIO13187.1"/>
    <property type="molecule type" value="Genomic_DNA"/>
</dbReference>
<keyword evidence="9" id="KW-0812">Transmembrane</keyword>
<evidence type="ECO:0000313" key="12">
    <source>
        <dbReference type="EMBL" id="KIO13187.1"/>
    </source>
</evidence>
<name>A0A0C3KUB4_PISTI</name>
<feature type="region of interest" description="Disordered" evidence="8">
    <location>
        <begin position="405"/>
        <end position="439"/>
    </location>
</feature>
<evidence type="ECO:0000256" key="1">
    <source>
        <dbReference type="ARBA" id="ARBA00001947"/>
    </source>
</evidence>
<evidence type="ECO:0000259" key="11">
    <source>
        <dbReference type="Pfam" id="PF05649"/>
    </source>
</evidence>
<feature type="region of interest" description="Disordered" evidence="8">
    <location>
        <begin position="1"/>
        <end position="49"/>
    </location>
</feature>
<keyword evidence="9" id="KW-1133">Transmembrane helix</keyword>
<dbReference type="InParanoid" id="A0A0C3KUB4"/>
<dbReference type="Gene3D" id="1.10.1380.10">
    <property type="entry name" value="Neutral endopeptidase , domain2"/>
    <property type="match status" value="1"/>
</dbReference>
<dbReference type="Pfam" id="PF01431">
    <property type="entry name" value="Peptidase_M13"/>
    <property type="match status" value="1"/>
</dbReference>
<keyword evidence="6" id="KW-0862">Zinc</keyword>
<feature type="transmembrane region" description="Helical" evidence="9">
    <location>
        <begin position="65"/>
        <end position="85"/>
    </location>
</feature>
<organism evidence="12 13">
    <name type="scientific">Pisolithus tinctorius Marx 270</name>
    <dbReference type="NCBI Taxonomy" id="870435"/>
    <lineage>
        <taxon>Eukaryota</taxon>
        <taxon>Fungi</taxon>
        <taxon>Dikarya</taxon>
        <taxon>Basidiomycota</taxon>
        <taxon>Agaricomycotina</taxon>
        <taxon>Agaricomycetes</taxon>
        <taxon>Agaricomycetidae</taxon>
        <taxon>Boletales</taxon>
        <taxon>Sclerodermatineae</taxon>
        <taxon>Pisolithaceae</taxon>
        <taxon>Pisolithus</taxon>
    </lineage>
</organism>
<dbReference type="HOGENOM" id="CLU_006187_2_0_1"/>
<dbReference type="InterPro" id="IPR000718">
    <property type="entry name" value="Peptidase_M13"/>
</dbReference>
<feature type="region of interest" description="Disordered" evidence="8">
    <location>
        <begin position="95"/>
        <end position="114"/>
    </location>
</feature>
<dbReference type="Gene3D" id="3.40.390.10">
    <property type="entry name" value="Collagenase (Catalytic Domain)"/>
    <property type="match status" value="1"/>
</dbReference>
<keyword evidence="3" id="KW-0645">Protease</keyword>
<evidence type="ECO:0000256" key="4">
    <source>
        <dbReference type="ARBA" id="ARBA00022723"/>
    </source>
</evidence>
<evidence type="ECO:0000256" key="2">
    <source>
        <dbReference type="ARBA" id="ARBA00007357"/>
    </source>
</evidence>
<keyword evidence="7" id="KW-0482">Metalloprotease</keyword>
<dbReference type="Proteomes" id="UP000054217">
    <property type="component" value="Unassembled WGS sequence"/>
</dbReference>
<sequence length="930" mass="104320">MTGNEPRSPGPSSDHEAAPLIADGNHDHDGDRDREGSAGRRSPHRSVSNRLADVVQEPLTSLTKILLVEVLVLLLISSVFIGLFAGAQHKLNLRGGGGGGGPAPGNGTHTETETQTVIRTTTRGASTVFTATTTTATATTTAVYTSISTYTTTDTKTRTVIVGPEPTGPPEAPSPPSKESCLTPECIILSASILSGIDTSHDPCESLYDFANGGWIATHPVPGDKGSISTFSLLAEKNWRVIQQVLEVDTESYDNSWDDQLLSKLRGLYASCMDEVKLDYLGDLPLQRFVNIIRRIYRGQSSNHVLTNPRSGLSNALGYMHSRGVDALFEFYVDGDAAVDPNEMTLWFSQATLGLPSKEYYKDQAVLSVYQDVIERLLVALRDDEIVNTSEDASQPSVILQAEELEDSERVWPPWPWPPWDDDEDDSNNGHDRKPTQDPFFRAHELSQQVVRFESDIAEATLDLDKLQQDPFGTYNPTNINALKAALPQINFPDYFATFTPRFFPSRVIVTYKPYPSSLSEILKRTHPDVIEAYLVIRAALEYAPNLGTTTEAWKAVRQLRENLDGLRPGAIGERTEFCLRRVESAMGFATGRYFVNATFPGDSREKASEVIHNIVYAFERSLERIDWMDEESARKAREKAEAIRRKIGFPLSPDTRDPRSLVSYYTLVKIHEDTFFENMLSAAASDVYKMWQKLGKRRNLDEWEMTPATVNAYYNPTGNEIVFPAGILQPPFYSYDWPGYLSYGSFGMVAAHELTHAFDSAGRLYNQQGKLEEWWTRQTSDAYQIRQDCIIAQYSKYTVDDGKGGVVHVNVVDFNWRTAGENIGDSGLVQAYRAWKAQYEDSYDAGHEYLLPGLKYTRDQLFFISFAQTWAMNNRHADAVQRVRSDPHSPNRYRTDGTVYNIPEFAKAFKCSKNSKLNPPQEERCIFWS</sequence>
<reference evidence="12 13" key="1">
    <citation type="submission" date="2014-04" db="EMBL/GenBank/DDBJ databases">
        <authorList>
            <consortium name="DOE Joint Genome Institute"/>
            <person name="Kuo A."/>
            <person name="Kohler A."/>
            <person name="Costa M.D."/>
            <person name="Nagy L.G."/>
            <person name="Floudas D."/>
            <person name="Copeland A."/>
            <person name="Barry K.W."/>
            <person name="Cichocki N."/>
            <person name="Veneault-Fourrey C."/>
            <person name="LaButti K."/>
            <person name="Lindquist E.A."/>
            <person name="Lipzen A."/>
            <person name="Lundell T."/>
            <person name="Morin E."/>
            <person name="Murat C."/>
            <person name="Sun H."/>
            <person name="Tunlid A."/>
            <person name="Henrissat B."/>
            <person name="Grigoriev I.V."/>
            <person name="Hibbett D.S."/>
            <person name="Martin F."/>
            <person name="Nordberg H.P."/>
            <person name="Cantor M.N."/>
            <person name="Hua S.X."/>
        </authorList>
    </citation>
    <scope>NUCLEOTIDE SEQUENCE [LARGE SCALE GENOMIC DNA]</scope>
    <source>
        <strain evidence="12 13">Marx 270</strain>
    </source>
</reference>
<dbReference type="InterPro" id="IPR008753">
    <property type="entry name" value="Peptidase_M13_N"/>
</dbReference>
<dbReference type="GO" id="GO:0046872">
    <property type="term" value="F:metal ion binding"/>
    <property type="evidence" value="ECO:0007669"/>
    <property type="project" value="UniProtKB-KW"/>
</dbReference>
<accession>A0A0C3KUB4</accession>
<feature type="domain" description="Peptidase M13 N-terminal" evidence="11">
    <location>
        <begin position="203"/>
        <end position="651"/>
    </location>
</feature>
<evidence type="ECO:0000256" key="5">
    <source>
        <dbReference type="ARBA" id="ARBA00022801"/>
    </source>
</evidence>
<evidence type="ECO:0000259" key="10">
    <source>
        <dbReference type="Pfam" id="PF01431"/>
    </source>
</evidence>
<keyword evidence="13" id="KW-1185">Reference proteome</keyword>
<dbReference type="GO" id="GO:0004222">
    <property type="term" value="F:metalloendopeptidase activity"/>
    <property type="evidence" value="ECO:0007669"/>
    <property type="project" value="InterPro"/>
</dbReference>